<protein>
    <recommendedName>
        <fullName evidence="4">DUF3188 domain-containing protein</fullName>
    </recommendedName>
</protein>
<evidence type="ECO:0000256" key="1">
    <source>
        <dbReference type="SAM" id="Phobius"/>
    </source>
</evidence>
<keyword evidence="3" id="KW-1185">Reference proteome</keyword>
<feature type="transmembrane region" description="Helical" evidence="1">
    <location>
        <begin position="7"/>
        <end position="26"/>
    </location>
</feature>
<proteinExistence type="predicted"/>
<evidence type="ECO:0000313" key="2">
    <source>
        <dbReference type="EMBL" id="MCQ8895960.1"/>
    </source>
</evidence>
<accession>A0ABT1WEL5</accession>
<evidence type="ECO:0000313" key="3">
    <source>
        <dbReference type="Proteomes" id="UP001204142"/>
    </source>
</evidence>
<sequence>MKSLTSYPGVLTLIIVGAGLLVNGLVDYINYEVASPSVLGAIGCALAALSLVAVYEVRDLRKRRKSLSAPKA</sequence>
<evidence type="ECO:0008006" key="4">
    <source>
        <dbReference type="Google" id="ProtNLM"/>
    </source>
</evidence>
<keyword evidence="1" id="KW-0812">Transmembrane</keyword>
<keyword evidence="1" id="KW-0472">Membrane</keyword>
<gene>
    <name evidence="2" type="ORF">NQT62_05840</name>
</gene>
<dbReference type="EMBL" id="JANIGO010000002">
    <property type="protein sequence ID" value="MCQ8895960.1"/>
    <property type="molecule type" value="Genomic_DNA"/>
</dbReference>
<reference evidence="2 3" key="1">
    <citation type="submission" date="2022-07" db="EMBL/GenBank/DDBJ databases">
        <authorList>
            <person name="Xamxidin M."/>
            <person name="Wu M."/>
        </authorList>
    </citation>
    <scope>NUCLEOTIDE SEQUENCE [LARGE SCALE GENOMIC DNA]</scope>
    <source>
        <strain evidence="2 3">NBRC 111650</strain>
    </source>
</reference>
<keyword evidence="1" id="KW-1133">Transmembrane helix</keyword>
<organism evidence="2 3">
    <name type="scientific">Limnobacter humi</name>
    <dbReference type="NCBI Taxonomy" id="1778671"/>
    <lineage>
        <taxon>Bacteria</taxon>
        <taxon>Pseudomonadati</taxon>
        <taxon>Pseudomonadota</taxon>
        <taxon>Betaproteobacteria</taxon>
        <taxon>Burkholderiales</taxon>
        <taxon>Burkholderiaceae</taxon>
        <taxon>Limnobacter</taxon>
    </lineage>
</organism>
<comment type="caution">
    <text evidence="2">The sequence shown here is derived from an EMBL/GenBank/DDBJ whole genome shotgun (WGS) entry which is preliminary data.</text>
</comment>
<feature type="transmembrane region" description="Helical" evidence="1">
    <location>
        <begin position="38"/>
        <end position="57"/>
    </location>
</feature>
<name>A0ABT1WEL5_9BURK</name>
<dbReference type="Proteomes" id="UP001204142">
    <property type="component" value="Unassembled WGS sequence"/>
</dbReference>
<dbReference type="RefSeq" id="WP_256763735.1">
    <property type="nucleotide sequence ID" value="NZ_JANIGO010000002.1"/>
</dbReference>